<keyword evidence="3" id="KW-1185">Reference proteome</keyword>
<accession>A0A5N3ULJ4</accession>
<comment type="similarity">
    <text evidence="1">Belongs to the C19orf12 family.</text>
</comment>
<proteinExistence type="inferred from homology"/>
<reference evidence="2 3" key="1">
    <citation type="submission" date="2019-06" db="EMBL/GenBank/DDBJ databases">
        <title>Discovery of a novel chromosome fission-fusion reversal in muntjac.</title>
        <authorList>
            <person name="Mudd A.B."/>
            <person name="Bredeson J.V."/>
            <person name="Baum R."/>
            <person name="Hockemeyer D."/>
            <person name="Rokhsar D.S."/>
        </authorList>
    </citation>
    <scope>NUCLEOTIDE SEQUENCE [LARGE SCALE GENOMIC DNA]</scope>
    <source>
        <strain evidence="2">UTSW_UCB_Mm</strain>
        <tissue evidence="2">Fibroblast cell line</tissue>
    </source>
</reference>
<organism evidence="2 3">
    <name type="scientific">Muntiacus muntjak</name>
    <name type="common">Barking deer</name>
    <name type="synonym">Indian muntjac</name>
    <dbReference type="NCBI Taxonomy" id="9888"/>
    <lineage>
        <taxon>Eukaryota</taxon>
        <taxon>Metazoa</taxon>
        <taxon>Chordata</taxon>
        <taxon>Craniata</taxon>
        <taxon>Vertebrata</taxon>
        <taxon>Euteleostomi</taxon>
        <taxon>Mammalia</taxon>
        <taxon>Eutheria</taxon>
        <taxon>Laurasiatheria</taxon>
        <taxon>Artiodactyla</taxon>
        <taxon>Ruminantia</taxon>
        <taxon>Pecora</taxon>
        <taxon>Cervidae</taxon>
        <taxon>Muntiacinae</taxon>
        <taxon>Muntiacus</taxon>
    </lineage>
</organism>
<evidence type="ECO:0000313" key="2">
    <source>
        <dbReference type="EMBL" id="KAB0337530.1"/>
    </source>
</evidence>
<dbReference type="PANTHER" id="PTHR31493">
    <property type="entry name" value="NAZO FAMILY MEMBER"/>
    <property type="match status" value="1"/>
</dbReference>
<dbReference type="AlphaFoldDB" id="A0A5N3ULJ4"/>
<sequence>MTRGTFKPISQFIMELPTDKQKRLFNNAVDIVGHRSCKSVEQLTEKVMGSTTLQDQLVDMLNNYFSKELSS</sequence>
<name>A0A5N3ULJ4_MUNMU</name>
<dbReference type="PANTHER" id="PTHR31493:SF1">
    <property type="entry name" value="PROTEIN C19ORF12"/>
    <property type="match status" value="1"/>
</dbReference>
<dbReference type="EMBL" id="VCEA01008609">
    <property type="protein sequence ID" value="KAB0337530.1"/>
    <property type="molecule type" value="Genomic_DNA"/>
</dbReference>
<dbReference type="InterPro" id="IPR033369">
    <property type="entry name" value="C19orf12"/>
</dbReference>
<protein>
    <submittedName>
        <fullName evidence="2">Uncharacterized protein</fullName>
    </submittedName>
</protein>
<dbReference type="Pfam" id="PF20721">
    <property type="entry name" value="C19orf12"/>
    <property type="match status" value="1"/>
</dbReference>
<comment type="caution">
    <text evidence="2">The sequence shown here is derived from an EMBL/GenBank/DDBJ whole genome shotgun (WGS) entry which is preliminary data.</text>
</comment>
<evidence type="ECO:0000313" key="3">
    <source>
        <dbReference type="Proteomes" id="UP000326458"/>
    </source>
</evidence>
<dbReference type="Proteomes" id="UP000326458">
    <property type="component" value="Unassembled WGS sequence"/>
</dbReference>
<gene>
    <name evidence="2" type="ORF">FD754_025134</name>
</gene>
<evidence type="ECO:0000256" key="1">
    <source>
        <dbReference type="ARBA" id="ARBA00029457"/>
    </source>
</evidence>